<evidence type="ECO:0000313" key="6">
    <source>
        <dbReference type="Proteomes" id="UP000216063"/>
    </source>
</evidence>
<dbReference type="SUPFAM" id="SSF53756">
    <property type="entry name" value="UDP-Glycosyltransferase/glycogen phosphorylase"/>
    <property type="match status" value="1"/>
</dbReference>
<comment type="caution">
    <text evidence="5">The sequence shown here is derived from an EMBL/GenBank/DDBJ whole genome shotgun (WGS) entry which is preliminary data.</text>
</comment>
<dbReference type="Pfam" id="PF13439">
    <property type="entry name" value="Glyco_transf_4"/>
    <property type="match status" value="1"/>
</dbReference>
<evidence type="ECO:0000256" key="2">
    <source>
        <dbReference type="ARBA" id="ARBA00022679"/>
    </source>
</evidence>
<dbReference type="Proteomes" id="UP000216063">
    <property type="component" value="Unassembled WGS sequence"/>
</dbReference>
<dbReference type="GO" id="GO:1901137">
    <property type="term" value="P:carbohydrate derivative biosynthetic process"/>
    <property type="evidence" value="ECO:0007669"/>
    <property type="project" value="UniProtKB-ARBA"/>
</dbReference>
<dbReference type="OrthoDB" id="9802525at2"/>
<protein>
    <submittedName>
        <fullName evidence="5">Glycosyl transferase</fullName>
    </submittedName>
</protein>
<evidence type="ECO:0000256" key="1">
    <source>
        <dbReference type="ARBA" id="ARBA00022676"/>
    </source>
</evidence>
<dbReference type="InterPro" id="IPR028098">
    <property type="entry name" value="Glyco_trans_4-like_N"/>
</dbReference>
<reference evidence="5 6" key="1">
    <citation type="submission" date="2017-07" db="EMBL/GenBank/DDBJ databases">
        <title>The new phylogeny of genus Mycobacterium.</title>
        <authorList>
            <person name="Tortoli E."/>
            <person name="Trovato A."/>
            <person name="Cirillo D.M."/>
        </authorList>
    </citation>
    <scope>NUCLEOTIDE SEQUENCE [LARGE SCALE GENOMIC DNA]</scope>
    <source>
        <strain evidence="5 6">ATCC 33027</strain>
    </source>
</reference>
<keyword evidence="6" id="KW-1185">Reference proteome</keyword>
<keyword evidence="1" id="KW-0328">Glycosyltransferase</keyword>
<accession>A0A255DJC5</accession>
<evidence type="ECO:0000313" key="5">
    <source>
        <dbReference type="EMBL" id="OYN78751.1"/>
    </source>
</evidence>
<dbReference type="CDD" id="cd03801">
    <property type="entry name" value="GT4_PimA-like"/>
    <property type="match status" value="1"/>
</dbReference>
<dbReference type="PANTHER" id="PTHR45947">
    <property type="entry name" value="SULFOQUINOVOSYL TRANSFERASE SQD2"/>
    <property type="match status" value="1"/>
</dbReference>
<evidence type="ECO:0000259" key="4">
    <source>
        <dbReference type="Pfam" id="PF13439"/>
    </source>
</evidence>
<feature type="domain" description="Glycosyl transferase family 1" evidence="3">
    <location>
        <begin position="181"/>
        <end position="332"/>
    </location>
</feature>
<dbReference type="GO" id="GO:0016757">
    <property type="term" value="F:glycosyltransferase activity"/>
    <property type="evidence" value="ECO:0007669"/>
    <property type="project" value="UniProtKB-KW"/>
</dbReference>
<dbReference type="Pfam" id="PF00534">
    <property type="entry name" value="Glycos_transf_1"/>
    <property type="match status" value="1"/>
</dbReference>
<dbReference type="InterPro" id="IPR001296">
    <property type="entry name" value="Glyco_trans_1"/>
</dbReference>
<dbReference type="PANTHER" id="PTHR45947:SF3">
    <property type="entry name" value="SULFOQUINOVOSYL TRANSFERASE SQD2"/>
    <property type="match status" value="1"/>
</dbReference>
<keyword evidence="2 5" id="KW-0808">Transferase</keyword>
<dbReference type="GO" id="GO:0008610">
    <property type="term" value="P:lipid biosynthetic process"/>
    <property type="evidence" value="ECO:0007669"/>
    <property type="project" value="UniProtKB-ARBA"/>
</dbReference>
<proteinExistence type="predicted"/>
<dbReference type="Gene3D" id="3.40.50.2000">
    <property type="entry name" value="Glycogen Phosphorylase B"/>
    <property type="match status" value="2"/>
</dbReference>
<dbReference type="GO" id="GO:1903509">
    <property type="term" value="P:liposaccharide metabolic process"/>
    <property type="evidence" value="ECO:0007669"/>
    <property type="project" value="UniProtKB-ARBA"/>
</dbReference>
<name>A0A255DJC5_9MYCO</name>
<gene>
    <name evidence="5" type="ORF">CG716_14785</name>
</gene>
<sequence>MRIAMMIELYHPSVGGQEVFFQELGETLVQRGHSVDVYCIGHTGGLAGTETINGVTIHRNPNGGRYKQPLVKALRRNWTDIVKFSAGVRRIASAHQHDFYLLNQWPLMHALALPKDVRARSAIHWCEIRTDPILTACQTRLPRIVGSNFAVSEAVAVVITEQSGRPCGVLPSGITLSRYRNRPRDDRSGVLYLGRIAPHKNLPLLIDAFELAAAKGLTGDLMIAGDGPSRADVEAYAQRSPLASRVRVLGSVTEAQKLELLSQAAVFGMPSTREGFPRVITESMASGLPVVTPDFPGNGSKEVVAQYKAGIVCGTTPTDFAEALLATEADWNAFSQAGVAAAQTLDWSHIAETLEARIQEVLGK</sequence>
<dbReference type="AlphaFoldDB" id="A0A255DJC5"/>
<evidence type="ECO:0000259" key="3">
    <source>
        <dbReference type="Pfam" id="PF00534"/>
    </source>
</evidence>
<organism evidence="5 6">
    <name type="scientific">Mycolicibacterium sphagni</name>
    <dbReference type="NCBI Taxonomy" id="1786"/>
    <lineage>
        <taxon>Bacteria</taxon>
        <taxon>Bacillati</taxon>
        <taxon>Actinomycetota</taxon>
        <taxon>Actinomycetes</taxon>
        <taxon>Mycobacteriales</taxon>
        <taxon>Mycobacteriaceae</taxon>
        <taxon>Mycolicibacterium</taxon>
    </lineage>
</organism>
<dbReference type="InterPro" id="IPR050194">
    <property type="entry name" value="Glycosyltransferase_grp1"/>
</dbReference>
<dbReference type="EMBL" id="NOZR01000011">
    <property type="protein sequence ID" value="OYN78751.1"/>
    <property type="molecule type" value="Genomic_DNA"/>
</dbReference>
<feature type="domain" description="Glycosyltransferase subfamily 4-like N-terminal" evidence="4">
    <location>
        <begin position="14"/>
        <end position="178"/>
    </location>
</feature>